<name>X1UTE4_9ZZZZ</name>
<gene>
    <name evidence="1" type="ORF">S12H4_55342</name>
</gene>
<evidence type="ECO:0000313" key="1">
    <source>
        <dbReference type="EMBL" id="GAJ20783.1"/>
    </source>
</evidence>
<reference evidence="1" key="1">
    <citation type="journal article" date="2014" name="Front. Microbiol.">
        <title>High frequency of phylogenetically diverse reductive dehalogenase-homologous genes in deep subseafloor sedimentary metagenomes.</title>
        <authorList>
            <person name="Kawai M."/>
            <person name="Futagami T."/>
            <person name="Toyoda A."/>
            <person name="Takaki Y."/>
            <person name="Nishi S."/>
            <person name="Hori S."/>
            <person name="Arai W."/>
            <person name="Tsubouchi T."/>
            <person name="Morono Y."/>
            <person name="Uchiyama I."/>
            <person name="Ito T."/>
            <person name="Fujiyama A."/>
            <person name="Inagaki F."/>
            <person name="Takami H."/>
        </authorList>
    </citation>
    <scope>NUCLEOTIDE SEQUENCE</scope>
    <source>
        <strain evidence="1">Expedition CK06-06</strain>
    </source>
</reference>
<organism evidence="1">
    <name type="scientific">marine sediment metagenome</name>
    <dbReference type="NCBI Taxonomy" id="412755"/>
    <lineage>
        <taxon>unclassified sequences</taxon>
        <taxon>metagenomes</taxon>
        <taxon>ecological metagenomes</taxon>
    </lineage>
</organism>
<proteinExistence type="predicted"/>
<protein>
    <submittedName>
        <fullName evidence="1">Uncharacterized protein</fullName>
    </submittedName>
</protein>
<dbReference type="EMBL" id="BARW01035488">
    <property type="protein sequence ID" value="GAJ20783.1"/>
    <property type="molecule type" value="Genomic_DNA"/>
</dbReference>
<dbReference type="AlphaFoldDB" id="X1UTE4"/>
<sequence length="75" mass="8263">MKIGKTTVGITAEERAAIADLPAAPNAYLEMPKLSVEPGTGAEGEVYYNTTDEKFYLYEDEAWVEALFCMIKVTP</sequence>
<accession>X1UTE4</accession>
<comment type="caution">
    <text evidence="1">The sequence shown here is derived from an EMBL/GenBank/DDBJ whole genome shotgun (WGS) entry which is preliminary data.</text>
</comment>